<accession>A0A0V1B5M4</accession>
<reference evidence="1 3" key="1">
    <citation type="submission" date="2015-01" db="EMBL/GenBank/DDBJ databases">
        <title>Evolution of Trichinella species and genotypes.</title>
        <authorList>
            <person name="Korhonen P.K."/>
            <person name="Edoardo P."/>
            <person name="Giuseppe L.R."/>
            <person name="Gasser R.B."/>
        </authorList>
    </citation>
    <scope>NUCLEOTIDE SEQUENCE [LARGE SCALE GENOMIC DNA]</scope>
    <source>
        <strain evidence="1">ISS3</strain>
    </source>
</reference>
<gene>
    <name evidence="2" type="ORF">T01_1460</name>
    <name evidence="1" type="ORF">T01_15826</name>
</gene>
<evidence type="ECO:0000313" key="2">
    <source>
        <dbReference type="EMBL" id="KRY31958.1"/>
    </source>
</evidence>
<dbReference type="EMBL" id="JYDH01000108">
    <property type="protein sequence ID" value="KRY31958.1"/>
    <property type="molecule type" value="Genomic_DNA"/>
</dbReference>
<protein>
    <submittedName>
        <fullName evidence="1">Uncharacterized protein</fullName>
    </submittedName>
</protein>
<comment type="caution">
    <text evidence="1">The sequence shown here is derived from an EMBL/GenBank/DDBJ whole genome shotgun (WGS) entry which is preliminary data.</text>
</comment>
<dbReference type="OrthoDB" id="5922813at2759"/>
<evidence type="ECO:0000313" key="1">
    <source>
        <dbReference type="EMBL" id="KRY31932.1"/>
    </source>
</evidence>
<proteinExistence type="predicted"/>
<name>A0A0V1B5M4_TRISP</name>
<dbReference type="EMBL" id="JYDH01000108">
    <property type="protein sequence ID" value="KRY31932.1"/>
    <property type="molecule type" value="Genomic_DNA"/>
</dbReference>
<dbReference type="AlphaFoldDB" id="A0A0V1B5M4"/>
<evidence type="ECO:0000313" key="3">
    <source>
        <dbReference type="Proteomes" id="UP000054776"/>
    </source>
</evidence>
<keyword evidence="3" id="KW-1185">Reference proteome</keyword>
<organism evidence="1 3">
    <name type="scientific">Trichinella spiralis</name>
    <name type="common">Trichina worm</name>
    <dbReference type="NCBI Taxonomy" id="6334"/>
    <lineage>
        <taxon>Eukaryota</taxon>
        <taxon>Metazoa</taxon>
        <taxon>Ecdysozoa</taxon>
        <taxon>Nematoda</taxon>
        <taxon>Enoplea</taxon>
        <taxon>Dorylaimia</taxon>
        <taxon>Trichinellida</taxon>
        <taxon>Trichinellidae</taxon>
        <taxon>Trichinella</taxon>
    </lineage>
</organism>
<dbReference type="InParanoid" id="A0A0V1B5M4"/>
<dbReference type="Proteomes" id="UP000054776">
    <property type="component" value="Unassembled WGS sequence"/>
</dbReference>
<sequence>MDFMGINRLGTIIQRSEEVQKSRRQSNRTFRGSVICAWCWTAYEPNIRIHYFNNTVLPIAADTMPRAVESTLYRETLL</sequence>